<proteinExistence type="predicted"/>
<organism evidence="1 2">
    <name type="scientific">Donghicola tyrosinivorans</name>
    <dbReference type="NCBI Taxonomy" id="1652492"/>
    <lineage>
        <taxon>Bacteria</taxon>
        <taxon>Pseudomonadati</taxon>
        <taxon>Pseudomonadota</taxon>
        <taxon>Alphaproteobacteria</taxon>
        <taxon>Rhodobacterales</taxon>
        <taxon>Roseobacteraceae</taxon>
        <taxon>Donghicola</taxon>
    </lineage>
</organism>
<dbReference type="EMBL" id="PVTQ01000007">
    <property type="protein sequence ID" value="PRY88798.1"/>
    <property type="molecule type" value="Genomic_DNA"/>
</dbReference>
<name>A0A2T0WQ11_9RHOB</name>
<dbReference type="AlphaFoldDB" id="A0A2T0WQ11"/>
<reference evidence="1 2" key="1">
    <citation type="submission" date="2018-03" db="EMBL/GenBank/DDBJ databases">
        <title>Genomic Encyclopedia of Archaeal and Bacterial Type Strains, Phase II (KMG-II): from individual species to whole genera.</title>
        <authorList>
            <person name="Goeker M."/>
        </authorList>
    </citation>
    <scope>NUCLEOTIDE SEQUENCE [LARGE SCALE GENOMIC DNA]</scope>
    <source>
        <strain evidence="1 2">DSM 100212</strain>
    </source>
</reference>
<dbReference type="Proteomes" id="UP000238392">
    <property type="component" value="Unassembled WGS sequence"/>
</dbReference>
<protein>
    <submittedName>
        <fullName evidence="1">Uncharacterized protein DUF4087</fullName>
    </submittedName>
</protein>
<gene>
    <name evidence="1" type="ORF">CLV74_107140</name>
</gene>
<dbReference type="Pfam" id="PF13316">
    <property type="entry name" value="DUF4087"/>
    <property type="match status" value="1"/>
</dbReference>
<comment type="caution">
    <text evidence="1">The sequence shown here is derived from an EMBL/GenBank/DDBJ whole genome shotgun (WGS) entry which is preliminary data.</text>
</comment>
<evidence type="ECO:0000313" key="1">
    <source>
        <dbReference type="EMBL" id="PRY88798.1"/>
    </source>
</evidence>
<accession>A0A2T0WQ11</accession>
<dbReference type="InterPro" id="IPR025145">
    <property type="entry name" value="DUF4087"/>
</dbReference>
<sequence length="137" mass="14857">MPMAGCWFKVSRVAQVAALFFCVAGTDAGAVQQTRCGWYANPTPANIWLNDADGEWIISIQGREPAPGFWDAEQVGSFDEPGYWVRVNGYYGYGCACLDGDFAQLKGAETAVNRVDKVTALPLSRCESDPALSPEKP</sequence>
<keyword evidence="2" id="KW-1185">Reference proteome</keyword>
<evidence type="ECO:0000313" key="2">
    <source>
        <dbReference type="Proteomes" id="UP000238392"/>
    </source>
</evidence>